<dbReference type="InterPro" id="IPR050324">
    <property type="entry name" value="CDP-alcohol_PTase-I"/>
</dbReference>
<evidence type="ECO:0000256" key="13">
    <source>
        <dbReference type="ARBA" id="ARBA00037454"/>
    </source>
</evidence>
<evidence type="ECO:0000256" key="6">
    <source>
        <dbReference type="ARBA" id="ARBA00022792"/>
    </source>
</evidence>
<proteinExistence type="inferred from homology"/>
<evidence type="ECO:0000256" key="18">
    <source>
        <dbReference type="SAM" id="Phobius"/>
    </source>
</evidence>
<feature type="transmembrane region" description="Helical" evidence="18">
    <location>
        <begin position="256"/>
        <end position="272"/>
    </location>
</feature>
<dbReference type="Pfam" id="PF01066">
    <property type="entry name" value="CDP-OH_P_transf"/>
    <property type="match status" value="1"/>
</dbReference>
<evidence type="ECO:0000256" key="12">
    <source>
        <dbReference type="ARBA" id="ARBA00023264"/>
    </source>
</evidence>
<comment type="subcellular location">
    <subcellularLocation>
        <location evidence="1">Mitochondrion inner membrane</location>
        <topology evidence="1">Multi-pass membrane protein</topology>
    </subcellularLocation>
</comment>
<dbReference type="PANTHER" id="PTHR14269:SF60">
    <property type="entry name" value="CARDIOLIPIN SYNTHASE (CMP-FORMING)"/>
    <property type="match status" value="1"/>
</dbReference>
<evidence type="ECO:0000256" key="2">
    <source>
        <dbReference type="ARBA" id="ARBA00010441"/>
    </source>
</evidence>
<keyword evidence="3" id="KW-0444">Lipid biosynthesis</keyword>
<dbReference type="PANTHER" id="PTHR14269">
    <property type="entry name" value="CDP-DIACYLGLYCEROL--GLYCEROL-3-PHOSPHATE 3-PHOSPHATIDYLTRANSFERASE-RELATED"/>
    <property type="match status" value="1"/>
</dbReference>
<evidence type="ECO:0000256" key="11">
    <source>
        <dbReference type="ARBA" id="ARBA00023209"/>
    </source>
</evidence>
<keyword evidence="8" id="KW-0443">Lipid metabolism</keyword>
<evidence type="ECO:0000313" key="20">
    <source>
        <dbReference type="Proteomes" id="UP000694404"/>
    </source>
</evidence>
<keyword evidence="6" id="KW-0999">Mitochondrion inner membrane</keyword>
<evidence type="ECO:0000256" key="15">
    <source>
        <dbReference type="ARBA" id="ARBA00047433"/>
    </source>
</evidence>
<organism evidence="19 20">
    <name type="scientific">Chelonoidis abingdonii</name>
    <name type="common">Abingdon island giant tortoise</name>
    <name type="synonym">Testudo abingdonii</name>
    <dbReference type="NCBI Taxonomy" id="106734"/>
    <lineage>
        <taxon>Eukaryota</taxon>
        <taxon>Metazoa</taxon>
        <taxon>Chordata</taxon>
        <taxon>Craniata</taxon>
        <taxon>Vertebrata</taxon>
        <taxon>Euteleostomi</taxon>
        <taxon>Archelosauria</taxon>
        <taxon>Testudinata</taxon>
        <taxon>Testudines</taxon>
        <taxon>Cryptodira</taxon>
        <taxon>Durocryptodira</taxon>
        <taxon>Testudinoidea</taxon>
        <taxon>Testudinidae</taxon>
        <taxon>Chelonoidis</taxon>
    </lineage>
</organism>
<keyword evidence="4" id="KW-0808">Transferase</keyword>
<evidence type="ECO:0000256" key="10">
    <source>
        <dbReference type="ARBA" id="ARBA00023136"/>
    </source>
</evidence>
<comment type="catalytic activity">
    <reaction evidence="15">
        <text>a CDP-1,2-diacyl-sn-glycerol + a 1,2-diacyl-sn-glycero-3-phospho-(1'-sn-glycerol) = a cardiolipin + CMP + H(+)</text>
        <dbReference type="Rhea" id="RHEA:32931"/>
        <dbReference type="ChEBI" id="CHEBI:15378"/>
        <dbReference type="ChEBI" id="CHEBI:58332"/>
        <dbReference type="ChEBI" id="CHEBI:60377"/>
        <dbReference type="ChEBI" id="CHEBI:62237"/>
        <dbReference type="ChEBI" id="CHEBI:64716"/>
        <dbReference type="EC" id="2.7.8.41"/>
    </reaction>
</comment>
<dbReference type="Ensembl" id="ENSCABT00000001218.1">
    <property type="protein sequence ID" value="ENSCABP00000001126.1"/>
    <property type="gene ID" value="ENSCABG00000000805.1"/>
</dbReference>
<feature type="compositionally biased region" description="Low complexity" evidence="17">
    <location>
        <begin position="130"/>
        <end position="143"/>
    </location>
</feature>
<dbReference type="AlphaFoldDB" id="A0A8C0G8E8"/>
<sequence length="360" mass="38557">MLAAAWLGRCSWGLLKGASRPLGGSGARPASRAAPGRPEAAPWAETAARLVPRAELLPAERPRRRGRLRPSPRRRSRGCYCARAPRRPPLSRSGSRAAPRAPAGRGLVSARGARLLPAGRGPSPRRRSDGAAGPPGDAPPRGRGAAGGYSELVRACEEGPYENPWTIPNILSLARIGLAPVLGYLIVEENFNIALGVFALAGITDLLDGFIARNWASQKSALGSALDPLADKILISVLYVSLSCASLIPVPLTTLIILRDIVLIAAVFYVRYKTLSPPRTVGKYFNPCYATAQLKPTFVSKMNTAVQLILVAASLAAPVFDYVDSIYLQTLWCITAFTTAASAYSYYHYGRKTVQVINNK</sequence>
<dbReference type="GO" id="GO:0005743">
    <property type="term" value="C:mitochondrial inner membrane"/>
    <property type="evidence" value="ECO:0007669"/>
    <property type="project" value="UniProtKB-SubCell"/>
</dbReference>
<evidence type="ECO:0000256" key="16">
    <source>
        <dbReference type="ARBA" id="ARBA00068900"/>
    </source>
</evidence>
<reference evidence="19" key="1">
    <citation type="submission" date="2025-08" db="UniProtKB">
        <authorList>
            <consortium name="Ensembl"/>
        </authorList>
    </citation>
    <scope>IDENTIFICATION</scope>
</reference>
<evidence type="ECO:0000256" key="9">
    <source>
        <dbReference type="ARBA" id="ARBA00023128"/>
    </source>
</evidence>
<evidence type="ECO:0000256" key="17">
    <source>
        <dbReference type="SAM" id="MobiDB-lite"/>
    </source>
</evidence>
<dbReference type="GeneTree" id="ENSGT00390000001607"/>
<evidence type="ECO:0000256" key="14">
    <source>
        <dbReference type="ARBA" id="ARBA00039001"/>
    </source>
</evidence>
<keyword evidence="5 18" id="KW-0812">Transmembrane</keyword>
<dbReference type="Proteomes" id="UP000694404">
    <property type="component" value="Unplaced"/>
</dbReference>
<keyword evidence="9" id="KW-0496">Mitochondrion</keyword>
<comment type="function">
    <text evidence="13">Catalyzes the synthesis of cardiolipin (CL) (diphosphatidylglycerol) by specifically transferring a phosphatidyl group from CDP-diacylglycerol to phosphatidylglycerol (PG). CL is a key phospholipid in mitochondrial membranes and plays important roles in maintaining the functional integrity and dynamics of mitochondria under both optimal and stress conditions.</text>
</comment>
<accession>A0A8C0G8E8</accession>
<feature type="compositionally biased region" description="Basic residues" evidence="17">
    <location>
        <begin position="62"/>
        <end position="77"/>
    </location>
</feature>
<protein>
    <recommendedName>
        <fullName evidence="16">Cardiolipin synthase (CMP-forming)</fullName>
        <ecNumber evidence="14">2.7.8.41</ecNumber>
    </recommendedName>
</protein>
<name>A0A8C0G8E8_CHEAB</name>
<evidence type="ECO:0000256" key="7">
    <source>
        <dbReference type="ARBA" id="ARBA00022989"/>
    </source>
</evidence>
<dbReference type="Gene3D" id="1.20.120.1760">
    <property type="match status" value="1"/>
</dbReference>
<keyword evidence="7 18" id="KW-1133">Transmembrane helix</keyword>
<comment type="similarity">
    <text evidence="2">Belongs to the CDP-alcohol phosphatidyltransferase class-I family.</text>
</comment>
<dbReference type="GO" id="GO:0032049">
    <property type="term" value="P:cardiolipin biosynthetic process"/>
    <property type="evidence" value="ECO:0007669"/>
    <property type="project" value="Ensembl"/>
</dbReference>
<keyword evidence="12" id="KW-1208">Phospholipid metabolism</keyword>
<feature type="region of interest" description="Disordered" evidence="17">
    <location>
        <begin position="21"/>
        <end position="144"/>
    </location>
</feature>
<dbReference type="InterPro" id="IPR000462">
    <property type="entry name" value="CDP-OH_P_trans"/>
</dbReference>
<keyword evidence="20" id="KW-1185">Reference proteome</keyword>
<feature type="transmembrane region" description="Helical" evidence="18">
    <location>
        <begin position="326"/>
        <end position="347"/>
    </location>
</feature>
<evidence type="ECO:0000256" key="8">
    <source>
        <dbReference type="ARBA" id="ARBA00023098"/>
    </source>
</evidence>
<keyword evidence="11" id="KW-0594">Phospholipid biosynthesis</keyword>
<evidence type="ECO:0000256" key="4">
    <source>
        <dbReference type="ARBA" id="ARBA00022679"/>
    </source>
</evidence>
<reference evidence="19" key="2">
    <citation type="submission" date="2025-09" db="UniProtKB">
        <authorList>
            <consortium name="Ensembl"/>
        </authorList>
    </citation>
    <scope>IDENTIFICATION</scope>
</reference>
<dbReference type="GO" id="GO:0043337">
    <property type="term" value="F:cardiolipin synthase (CMP-forming)"/>
    <property type="evidence" value="ECO:0007669"/>
    <property type="project" value="UniProtKB-EC"/>
</dbReference>
<dbReference type="EC" id="2.7.8.41" evidence="14"/>
<keyword evidence="10 18" id="KW-0472">Membrane</keyword>
<evidence type="ECO:0000313" key="19">
    <source>
        <dbReference type="Ensembl" id="ENSCABP00000001126.1"/>
    </source>
</evidence>
<evidence type="ECO:0000256" key="1">
    <source>
        <dbReference type="ARBA" id="ARBA00004448"/>
    </source>
</evidence>
<evidence type="ECO:0000256" key="5">
    <source>
        <dbReference type="ARBA" id="ARBA00022692"/>
    </source>
</evidence>
<feature type="compositionally biased region" description="Low complexity" evidence="17">
    <location>
        <begin position="27"/>
        <end position="45"/>
    </location>
</feature>
<feature type="compositionally biased region" description="Low complexity" evidence="17">
    <location>
        <begin position="90"/>
        <end position="107"/>
    </location>
</feature>
<evidence type="ECO:0000256" key="3">
    <source>
        <dbReference type="ARBA" id="ARBA00022516"/>
    </source>
</evidence>
<dbReference type="InterPro" id="IPR043130">
    <property type="entry name" value="CDP-OH_PTrfase_TM_dom"/>
</dbReference>
<gene>
    <name evidence="19" type="primary">CRLS1</name>
</gene>
<feature type="transmembrane region" description="Helical" evidence="18">
    <location>
        <begin position="302"/>
        <end position="320"/>
    </location>
</feature>
<dbReference type="FunFam" id="1.20.120.1760:FF:000005">
    <property type="entry name" value="Cardiolipin synthase 1"/>
    <property type="match status" value="1"/>
</dbReference>